<reference evidence="2 3" key="1">
    <citation type="submission" date="2021-03" db="EMBL/GenBank/DDBJ databases">
        <title>Metabolic Capacity of the Antarctic Cyanobacterium Phormidium pseudopriestleyi that Sustains Oxygenic Photosynthesis in the Presence of Hydrogen Sulfide.</title>
        <authorList>
            <person name="Lumian J.E."/>
            <person name="Jungblut A.D."/>
            <person name="Dillon M.L."/>
            <person name="Hawes I."/>
            <person name="Doran P.T."/>
            <person name="Mackey T.J."/>
            <person name="Dick G.J."/>
            <person name="Grettenberger C.L."/>
            <person name="Sumner D.Y."/>
        </authorList>
    </citation>
    <scope>NUCLEOTIDE SEQUENCE [LARGE SCALE GENOMIC DNA]</scope>
    <source>
        <strain evidence="2 3">FRX01</strain>
    </source>
</reference>
<accession>A0ABS3FL80</accession>
<dbReference type="Pfam" id="PF13546">
    <property type="entry name" value="DDE_5"/>
    <property type="match status" value="1"/>
</dbReference>
<dbReference type="InterPro" id="IPR038721">
    <property type="entry name" value="IS701-like_DDE_dom"/>
</dbReference>
<dbReference type="EMBL" id="JAFLQW010000047">
    <property type="protein sequence ID" value="MBO0347868.1"/>
    <property type="molecule type" value="Genomic_DNA"/>
</dbReference>
<evidence type="ECO:0000313" key="2">
    <source>
        <dbReference type="EMBL" id="MBO0347868.1"/>
    </source>
</evidence>
<organism evidence="2 3">
    <name type="scientific">Phormidium pseudopriestleyi FRX01</name>
    <dbReference type="NCBI Taxonomy" id="1759528"/>
    <lineage>
        <taxon>Bacteria</taxon>
        <taxon>Bacillati</taxon>
        <taxon>Cyanobacteriota</taxon>
        <taxon>Cyanophyceae</taxon>
        <taxon>Oscillatoriophycideae</taxon>
        <taxon>Oscillatoriales</taxon>
        <taxon>Oscillatoriaceae</taxon>
        <taxon>Phormidium</taxon>
    </lineage>
</organism>
<dbReference type="Proteomes" id="UP000664844">
    <property type="component" value="Unassembled WGS sequence"/>
</dbReference>
<dbReference type="PANTHER" id="PTHR33627:SF1">
    <property type="entry name" value="TRANSPOSASE"/>
    <property type="match status" value="1"/>
</dbReference>
<comment type="caution">
    <text evidence="2">The sequence shown here is derived from an EMBL/GenBank/DDBJ whole genome shotgun (WGS) entry which is preliminary data.</text>
</comment>
<keyword evidence="3" id="KW-1185">Reference proteome</keyword>
<gene>
    <name evidence="2" type="ORF">J0895_01835</name>
</gene>
<name>A0ABS3FL80_9CYAN</name>
<dbReference type="PANTHER" id="PTHR33627">
    <property type="entry name" value="TRANSPOSASE"/>
    <property type="match status" value="1"/>
</dbReference>
<evidence type="ECO:0000313" key="3">
    <source>
        <dbReference type="Proteomes" id="UP000664844"/>
    </source>
</evidence>
<sequence>MIAPKQANPTHPLIDEYCENYKNLFSEGRTYEASKNIHVGIFSEIKRKTLPEIPKILELKNAQGLHPFLTHSPGDINQLRKLRIELILNHLKCRKIRVIIDETCDPKKGKKTDYVARQYIRRLGKVENGIVSVVAYGLVDGITVPILFEVFKPQKCLKAGDTYKTKPQIAAELVEEMVRLGF</sequence>
<evidence type="ECO:0000259" key="1">
    <source>
        <dbReference type="Pfam" id="PF13546"/>
    </source>
</evidence>
<protein>
    <submittedName>
        <fullName evidence="2">IS701 family transposase</fullName>
    </submittedName>
</protein>
<proteinExistence type="predicted"/>
<feature type="domain" description="Transposase IS701-like DDE" evidence="1">
    <location>
        <begin position="34"/>
        <end position="179"/>
    </location>
</feature>
<dbReference type="InterPro" id="IPR039365">
    <property type="entry name" value="IS701-like"/>
</dbReference>